<dbReference type="Gene3D" id="1.10.1040.10">
    <property type="entry name" value="N-(1-d-carboxylethyl)-l-norvaline Dehydrogenase, domain 2"/>
    <property type="match status" value="1"/>
</dbReference>
<dbReference type="PANTHER" id="PTHR43580:SF2">
    <property type="entry name" value="CYTOKINE-LIKE NUCLEAR FACTOR N-PAC"/>
    <property type="match status" value="1"/>
</dbReference>
<dbReference type="InterPro" id="IPR036291">
    <property type="entry name" value="NAD(P)-bd_dom_sf"/>
</dbReference>
<proteinExistence type="inferred from homology"/>
<dbReference type="EMBL" id="JBHUKU010000028">
    <property type="protein sequence ID" value="MFD2465072.1"/>
    <property type="molecule type" value="Genomic_DNA"/>
</dbReference>
<dbReference type="EC" id="1.1.-.-" evidence="6"/>
<evidence type="ECO:0000259" key="5">
    <source>
        <dbReference type="Pfam" id="PF14833"/>
    </source>
</evidence>
<dbReference type="InterPro" id="IPR029154">
    <property type="entry name" value="HIBADH-like_NADP-bd"/>
</dbReference>
<dbReference type="SUPFAM" id="SSF51735">
    <property type="entry name" value="NAD(P)-binding Rossmann-fold domains"/>
    <property type="match status" value="1"/>
</dbReference>
<feature type="domain" description="6-phosphogluconate dehydrogenase NADP-binding" evidence="4">
    <location>
        <begin position="20"/>
        <end position="168"/>
    </location>
</feature>
<organism evidence="6 7">
    <name type="scientific">Amycolatopsis samaneae</name>
    <dbReference type="NCBI Taxonomy" id="664691"/>
    <lineage>
        <taxon>Bacteria</taxon>
        <taxon>Bacillati</taxon>
        <taxon>Actinomycetota</taxon>
        <taxon>Actinomycetes</taxon>
        <taxon>Pseudonocardiales</taxon>
        <taxon>Pseudonocardiaceae</taxon>
        <taxon>Amycolatopsis</taxon>
    </lineage>
</organism>
<comment type="similarity">
    <text evidence="1">Belongs to the HIBADH-related family.</text>
</comment>
<sequence>MTAHPLREKGEPIMPTTSRRVGFIGLGRMGDAIAGRLLDAGYDLTVWSRSAGKADALVARGATLGATPEDAIATGTVFSMLSDEKAVRQVFTAERIRSAPEGFVHVNHATVSPAAAREFAANGGGYLSAPVVGRPEAVLAGKLAVLVSGDADARAAVAPMLAAIGRRVWDFGDAVDAAPTAKISVNYLIIHALQALSESVTLLQQAGLDAGRFVDMINDSVFPGVVYRGYGDAIATGTYTPPGFTTTLGLKDLDLALGTAGELGVELPTGPALRDVFATAVEQIGADLDWSSIAEVTRRRSGGGLR</sequence>
<dbReference type="InterPro" id="IPR013328">
    <property type="entry name" value="6PGD_dom2"/>
</dbReference>
<dbReference type="InterPro" id="IPR006115">
    <property type="entry name" value="6PGDH_NADP-bd"/>
</dbReference>
<evidence type="ECO:0000256" key="2">
    <source>
        <dbReference type="ARBA" id="ARBA00023002"/>
    </source>
</evidence>
<name>A0ABW5GVY8_9PSEU</name>
<evidence type="ECO:0000313" key="6">
    <source>
        <dbReference type="EMBL" id="MFD2465072.1"/>
    </source>
</evidence>
<keyword evidence="7" id="KW-1185">Reference proteome</keyword>
<dbReference type="InterPro" id="IPR015815">
    <property type="entry name" value="HIBADH-related"/>
</dbReference>
<dbReference type="RefSeq" id="WP_345399050.1">
    <property type="nucleotide sequence ID" value="NZ_BAABHG010000010.1"/>
</dbReference>
<comment type="caution">
    <text evidence="6">The sequence shown here is derived from an EMBL/GenBank/DDBJ whole genome shotgun (WGS) entry which is preliminary data.</text>
</comment>
<evidence type="ECO:0000313" key="7">
    <source>
        <dbReference type="Proteomes" id="UP001597419"/>
    </source>
</evidence>
<evidence type="ECO:0000256" key="3">
    <source>
        <dbReference type="ARBA" id="ARBA00023027"/>
    </source>
</evidence>
<dbReference type="PANTHER" id="PTHR43580">
    <property type="entry name" value="OXIDOREDUCTASE GLYR1-RELATED"/>
    <property type="match status" value="1"/>
</dbReference>
<accession>A0ABW5GVY8</accession>
<feature type="domain" description="3-hydroxyisobutyrate dehydrogenase-like NAD-binding" evidence="5">
    <location>
        <begin position="178"/>
        <end position="296"/>
    </location>
</feature>
<evidence type="ECO:0000259" key="4">
    <source>
        <dbReference type="Pfam" id="PF03446"/>
    </source>
</evidence>
<dbReference type="Pfam" id="PF14833">
    <property type="entry name" value="NAD_binding_11"/>
    <property type="match status" value="1"/>
</dbReference>
<dbReference type="InterPro" id="IPR051265">
    <property type="entry name" value="HIBADH-related_NP60_sf"/>
</dbReference>
<dbReference type="PIRSF" id="PIRSF000103">
    <property type="entry name" value="HIBADH"/>
    <property type="match status" value="1"/>
</dbReference>
<gene>
    <name evidence="6" type="ORF">ACFSYJ_41085</name>
</gene>
<dbReference type="Pfam" id="PF03446">
    <property type="entry name" value="NAD_binding_2"/>
    <property type="match status" value="1"/>
</dbReference>
<keyword evidence="3" id="KW-0520">NAD</keyword>
<reference evidence="7" key="1">
    <citation type="journal article" date="2019" name="Int. J. Syst. Evol. Microbiol.">
        <title>The Global Catalogue of Microorganisms (GCM) 10K type strain sequencing project: providing services to taxonomists for standard genome sequencing and annotation.</title>
        <authorList>
            <consortium name="The Broad Institute Genomics Platform"/>
            <consortium name="The Broad Institute Genome Sequencing Center for Infectious Disease"/>
            <person name="Wu L."/>
            <person name="Ma J."/>
        </authorList>
    </citation>
    <scope>NUCLEOTIDE SEQUENCE [LARGE SCALE GENOMIC DNA]</scope>
    <source>
        <strain evidence="7">CGMCC 4.7643</strain>
    </source>
</reference>
<dbReference type="Proteomes" id="UP001597419">
    <property type="component" value="Unassembled WGS sequence"/>
</dbReference>
<dbReference type="SUPFAM" id="SSF48179">
    <property type="entry name" value="6-phosphogluconate dehydrogenase C-terminal domain-like"/>
    <property type="match status" value="1"/>
</dbReference>
<dbReference type="InterPro" id="IPR008927">
    <property type="entry name" value="6-PGluconate_DH-like_C_sf"/>
</dbReference>
<protein>
    <submittedName>
        <fullName evidence="6">NAD(P)-dependent oxidoreductase</fullName>
        <ecNumber evidence="6">1.1.-.-</ecNumber>
    </submittedName>
</protein>
<dbReference type="GO" id="GO:0016491">
    <property type="term" value="F:oxidoreductase activity"/>
    <property type="evidence" value="ECO:0007669"/>
    <property type="project" value="UniProtKB-KW"/>
</dbReference>
<keyword evidence="2 6" id="KW-0560">Oxidoreductase</keyword>
<evidence type="ECO:0000256" key="1">
    <source>
        <dbReference type="ARBA" id="ARBA00009080"/>
    </source>
</evidence>
<dbReference type="Gene3D" id="3.40.50.720">
    <property type="entry name" value="NAD(P)-binding Rossmann-like Domain"/>
    <property type="match status" value="1"/>
</dbReference>